<protein>
    <recommendedName>
        <fullName evidence="6">Tat pathway signal sequence</fullName>
    </recommendedName>
</protein>
<accession>A0A395GRN5</accession>
<dbReference type="STRING" id="1448316.A0A395GRN5"/>
<name>A0A395GRN5_9EURO</name>
<dbReference type="VEuPathDB" id="FungiDB:BO80DRAFT_447877"/>
<feature type="compositionally biased region" description="Basic and acidic residues" evidence="3">
    <location>
        <begin position="1"/>
        <end position="14"/>
    </location>
</feature>
<evidence type="ECO:0000256" key="2">
    <source>
        <dbReference type="ARBA" id="ARBA00035112"/>
    </source>
</evidence>
<evidence type="ECO:0000313" key="4">
    <source>
        <dbReference type="EMBL" id="RAK97884.1"/>
    </source>
</evidence>
<dbReference type="GO" id="GO:0043386">
    <property type="term" value="P:mycotoxin biosynthetic process"/>
    <property type="evidence" value="ECO:0007669"/>
    <property type="project" value="InterPro"/>
</dbReference>
<reference evidence="4 5" key="1">
    <citation type="submission" date="2018-02" db="EMBL/GenBank/DDBJ databases">
        <title>The genomes of Aspergillus section Nigri reveals drivers in fungal speciation.</title>
        <authorList>
            <consortium name="DOE Joint Genome Institute"/>
            <person name="Vesth T.C."/>
            <person name="Nybo J."/>
            <person name="Theobald S."/>
            <person name="Brandl J."/>
            <person name="Frisvad J.C."/>
            <person name="Nielsen K.F."/>
            <person name="Lyhne E.K."/>
            <person name="Kogle M.E."/>
            <person name="Kuo A."/>
            <person name="Riley R."/>
            <person name="Clum A."/>
            <person name="Nolan M."/>
            <person name="Lipzen A."/>
            <person name="Salamov A."/>
            <person name="Henrissat B."/>
            <person name="Wiebenga A."/>
            <person name="De vries R.P."/>
            <person name="Grigoriev I.V."/>
            <person name="Mortensen U.H."/>
            <person name="Andersen M.R."/>
            <person name="Baker S.E."/>
        </authorList>
    </citation>
    <scope>NUCLEOTIDE SEQUENCE [LARGE SCALE GENOMIC DNA]</scope>
    <source>
        <strain evidence="4 5">CBS 121593</strain>
    </source>
</reference>
<dbReference type="Pfam" id="PF11807">
    <property type="entry name" value="UstYa"/>
    <property type="match status" value="1"/>
</dbReference>
<feature type="region of interest" description="Disordered" evidence="3">
    <location>
        <begin position="1"/>
        <end position="27"/>
    </location>
</feature>
<dbReference type="RefSeq" id="XP_025572212.1">
    <property type="nucleotide sequence ID" value="XM_025721635.1"/>
</dbReference>
<comment type="similarity">
    <text evidence="2">Belongs to the ustYa family.</text>
</comment>
<dbReference type="GeneID" id="37226500"/>
<dbReference type="AlphaFoldDB" id="A0A395GRN5"/>
<keyword evidence="5" id="KW-1185">Reference proteome</keyword>
<gene>
    <name evidence="4" type="ORF">BO80DRAFT_447877</name>
</gene>
<proteinExistence type="inferred from homology"/>
<sequence>MISTPKDQDHEKHPFIPIPTPKDPTQCDCHHHHHAEKNQTKSIITSILLCTLTAIFTTLITTQRVGHDTCTDPSLHLYSPVNNLVEYIPHRFNRSRENDKSAFQGWPSDEIDALWAGAYLPGIISTIDASSASKLPDQTERLPLPGRENEYVITLDVFHQMHCLDVVRMALYRDRYDKHFYFPNGTVDYCRWLHVDHCLDQVRQALMCNADVSVVHYAWSDIVQGNRPRVDNQHTCRNYTKILEWAASRSIEAKDWHPSRHVVEDENGGVRIEKGRNYALNGEGECNAV</sequence>
<evidence type="ECO:0000256" key="3">
    <source>
        <dbReference type="SAM" id="MobiDB-lite"/>
    </source>
</evidence>
<evidence type="ECO:0008006" key="6">
    <source>
        <dbReference type="Google" id="ProtNLM"/>
    </source>
</evidence>
<evidence type="ECO:0000313" key="5">
    <source>
        <dbReference type="Proteomes" id="UP000249402"/>
    </source>
</evidence>
<dbReference type="Proteomes" id="UP000249402">
    <property type="component" value="Unassembled WGS sequence"/>
</dbReference>
<evidence type="ECO:0000256" key="1">
    <source>
        <dbReference type="ARBA" id="ARBA00004685"/>
    </source>
</evidence>
<dbReference type="InterPro" id="IPR021765">
    <property type="entry name" value="UstYa-like"/>
</dbReference>
<dbReference type="OrthoDB" id="3687641at2759"/>
<comment type="pathway">
    <text evidence="1">Mycotoxin biosynthesis.</text>
</comment>
<organism evidence="4 5">
    <name type="scientific">Aspergillus ibericus CBS 121593</name>
    <dbReference type="NCBI Taxonomy" id="1448316"/>
    <lineage>
        <taxon>Eukaryota</taxon>
        <taxon>Fungi</taxon>
        <taxon>Dikarya</taxon>
        <taxon>Ascomycota</taxon>
        <taxon>Pezizomycotina</taxon>
        <taxon>Eurotiomycetes</taxon>
        <taxon>Eurotiomycetidae</taxon>
        <taxon>Eurotiales</taxon>
        <taxon>Aspergillaceae</taxon>
        <taxon>Aspergillus</taxon>
        <taxon>Aspergillus subgen. Circumdati</taxon>
    </lineage>
</organism>
<dbReference type="PANTHER" id="PTHR33365">
    <property type="entry name" value="YALI0B05434P"/>
    <property type="match status" value="1"/>
</dbReference>
<dbReference type="EMBL" id="KZ824458">
    <property type="protein sequence ID" value="RAK97884.1"/>
    <property type="molecule type" value="Genomic_DNA"/>
</dbReference>
<dbReference type="PANTHER" id="PTHR33365:SF4">
    <property type="entry name" value="CYCLOCHLOROTINE BIOSYNTHESIS PROTEIN O"/>
    <property type="match status" value="1"/>
</dbReference>